<sequence length="148" mass="16277">MKNLFFVLLFASGSLYAQTEEDAIKATLLAEAKALKAHQPNEVRKYWLFDATDSKHTIVSVNLPDGTYTSRTGADFVSDAAFPPAMPLSVSNADFRIKTAGTISAASYQTTYTAPDGKAIKAHRLVMLEKVGKDWKITGISEHYYIPK</sequence>
<dbReference type="Gene3D" id="3.10.450.50">
    <property type="match status" value="1"/>
</dbReference>
<evidence type="ECO:0000256" key="1">
    <source>
        <dbReference type="SAM" id="SignalP"/>
    </source>
</evidence>
<proteinExistence type="predicted"/>
<protein>
    <recommendedName>
        <fullName evidence="4">DUF4440 domain-containing protein</fullName>
    </recommendedName>
</protein>
<keyword evidence="1" id="KW-0732">Signal</keyword>
<accession>A0A344TCZ5</accession>
<evidence type="ECO:0000313" key="3">
    <source>
        <dbReference type="Proteomes" id="UP000251993"/>
    </source>
</evidence>
<dbReference type="KEGG" id="run:DR864_01625"/>
<keyword evidence="3" id="KW-1185">Reference proteome</keyword>
<dbReference type="EMBL" id="CP030850">
    <property type="protein sequence ID" value="AXE16516.1"/>
    <property type="molecule type" value="Genomic_DNA"/>
</dbReference>
<reference evidence="2 3" key="1">
    <citation type="submission" date="2018-07" db="EMBL/GenBank/DDBJ databases">
        <title>Genome sequencing of Runella.</title>
        <authorList>
            <person name="Baek M.-G."/>
            <person name="Yi H."/>
        </authorList>
    </citation>
    <scope>NUCLEOTIDE SEQUENCE [LARGE SCALE GENOMIC DNA]</scope>
    <source>
        <strain evidence="2 3">HYN0085</strain>
    </source>
</reference>
<evidence type="ECO:0008006" key="4">
    <source>
        <dbReference type="Google" id="ProtNLM"/>
    </source>
</evidence>
<feature type="signal peptide" evidence="1">
    <location>
        <begin position="1"/>
        <end position="17"/>
    </location>
</feature>
<name>A0A344TCZ5_9BACT</name>
<dbReference type="RefSeq" id="WP_114065303.1">
    <property type="nucleotide sequence ID" value="NZ_CP030850.1"/>
</dbReference>
<organism evidence="2 3">
    <name type="scientific">Runella rosea</name>
    <dbReference type="NCBI Taxonomy" id="2259595"/>
    <lineage>
        <taxon>Bacteria</taxon>
        <taxon>Pseudomonadati</taxon>
        <taxon>Bacteroidota</taxon>
        <taxon>Cytophagia</taxon>
        <taxon>Cytophagales</taxon>
        <taxon>Spirosomataceae</taxon>
        <taxon>Runella</taxon>
    </lineage>
</organism>
<feature type="chain" id="PRO_5016938838" description="DUF4440 domain-containing protein" evidence="1">
    <location>
        <begin position="18"/>
        <end position="148"/>
    </location>
</feature>
<evidence type="ECO:0000313" key="2">
    <source>
        <dbReference type="EMBL" id="AXE16516.1"/>
    </source>
</evidence>
<dbReference type="Proteomes" id="UP000251993">
    <property type="component" value="Chromosome"/>
</dbReference>
<dbReference type="AlphaFoldDB" id="A0A344TCZ5"/>
<gene>
    <name evidence="2" type="ORF">DR864_01625</name>
</gene>
<dbReference type="OrthoDB" id="957915at2"/>